<evidence type="ECO:0000259" key="16">
    <source>
        <dbReference type="Pfam" id="PF00482"/>
    </source>
</evidence>
<dbReference type="Proteomes" id="UP000266568">
    <property type="component" value="Unassembled WGS sequence"/>
</dbReference>
<evidence type="ECO:0000256" key="9">
    <source>
        <dbReference type="ARBA" id="ARBA00022837"/>
    </source>
</evidence>
<dbReference type="InterPro" id="IPR001992">
    <property type="entry name" value="T2SS_GspF/T4SS_PilC_CS"/>
</dbReference>
<evidence type="ECO:0000256" key="1">
    <source>
        <dbReference type="ARBA" id="ARBA00002684"/>
    </source>
</evidence>
<dbReference type="GO" id="GO:0005886">
    <property type="term" value="C:plasma membrane"/>
    <property type="evidence" value="ECO:0007669"/>
    <property type="project" value="UniProtKB-SubCell"/>
</dbReference>
<keyword evidence="10" id="KW-0653">Protein transport</keyword>
<keyword evidence="12 15" id="KW-0472">Membrane</keyword>
<dbReference type="Gene3D" id="1.20.81.30">
    <property type="entry name" value="Type II secretion system (T2SS), domain F"/>
    <property type="match status" value="2"/>
</dbReference>
<dbReference type="GO" id="GO:0046872">
    <property type="term" value="F:metal ion binding"/>
    <property type="evidence" value="ECO:0007669"/>
    <property type="project" value="UniProtKB-KW"/>
</dbReference>
<dbReference type="RefSeq" id="WP_119035189.1">
    <property type="nucleotide sequence ID" value="NZ_QXDC01000002.1"/>
</dbReference>
<keyword evidence="8" id="KW-0479">Metal-binding</keyword>
<evidence type="ECO:0000256" key="14">
    <source>
        <dbReference type="RuleBase" id="RU003923"/>
    </source>
</evidence>
<evidence type="ECO:0000256" key="2">
    <source>
        <dbReference type="ARBA" id="ARBA00004429"/>
    </source>
</evidence>
<organism evidence="17 18">
    <name type="scientific">Hephaestia caeni</name>
    <dbReference type="NCBI Taxonomy" id="645617"/>
    <lineage>
        <taxon>Bacteria</taxon>
        <taxon>Pseudomonadati</taxon>
        <taxon>Pseudomonadota</taxon>
        <taxon>Alphaproteobacteria</taxon>
        <taxon>Sphingomonadales</taxon>
        <taxon>Sphingomonadaceae</taxon>
        <taxon>Hephaestia</taxon>
    </lineage>
</organism>
<dbReference type="OrthoDB" id="9805682at2"/>
<dbReference type="GO" id="GO:0015628">
    <property type="term" value="P:protein secretion by the type II secretion system"/>
    <property type="evidence" value="ECO:0007669"/>
    <property type="project" value="InterPro"/>
</dbReference>
<evidence type="ECO:0000313" key="18">
    <source>
        <dbReference type="Proteomes" id="UP000266568"/>
    </source>
</evidence>
<dbReference type="EMBL" id="QXDC01000002">
    <property type="protein sequence ID" value="RIA45581.1"/>
    <property type="molecule type" value="Genomic_DNA"/>
</dbReference>
<dbReference type="InterPro" id="IPR011850">
    <property type="entry name" value="T2SS_GspF"/>
</dbReference>
<keyword evidence="9" id="KW-0106">Calcium</keyword>
<dbReference type="AlphaFoldDB" id="A0A397PIU1"/>
<dbReference type="FunFam" id="1.20.81.30:FF:000001">
    <property type="entry name" value="Type II secretion system protein F"/>
    <property type="match status" value="2"/>
</dbReference>
<feature type="transmembrane region" description="Helical" evidence="15">
    <location>
        <begin position="165"/>
        <end position="191"/>
    </location>
</feature>
<keyword evidence="11 15" id="KW-1133">Transmembrane helix</keyword>
<dbReference type="InterPro" id="IPR042094">
    <property type="entry name" value="T2SS_GspF_sf"/>
</dbReference>
<feature type="domain" description="Type II secretion system protein GspF" evidence="16">
    <location>
        <begin position="273"/>
        <end position="394"/>
    </location>
</feature>
<sequence>MAEFAYLAIAPSGKEQRGHIAAETIAAARAELDRRRLFVMRIDSETRRAAAPALFSLERKKLSVKELTLFTRQASTLIQVSPIEEALRTIARQSEKPHVRKVIDRVHAGIIEGRRLAEAMGGEPRSFPLLYRAMVSAGESSGSLPLLMERLADLLERQAEMRGRVITAIAYPLILAVFAVLVVAALMIFVVPKVVEQFDTMGQTLPLLTRIVMGLSQFLAHWWWALLLGIAVLAGLGWRALREEPIRYAADRAILNTPMIGRLLRDLHAARMARTLATMVASRLPLMEGLALTAQTVHNRVLKRASDEIVEAIRGGGSLSSALRRAGVFPPLLVYLAASGESAGQLDTMLARAADYLEREFDSFTSVALAMLEPAIIILMGAVVAVIVLSILLPILQLQSLTGA</sequence>
<comment type="function">
    <text evidence="1">Component of the type II secretion system inner membrane complex required for the energy-dependent secretion of extracellular factors such as proteases and toxins from the periplasm.</text>
</comment>
<comment type="similarity">
    <text evidence="3 14">Belongs to the GSP F family.</text>
</comment>
<evidence type="ECO:0000256" key="12">
    <source>
        <dbReference type="ARBA" id="ARBA00023136"/>
    </source>
</evidence>
<dbReference type="InterPro" id="IPR018076">
    <property type="entry name" value="T2SS_GspF_dom"/>
</dbReference>
<keyword evidence="18" id="KW-1185">Reference proteome</keyword>
<gene>
    <name evidence="17" type="ORF">DFR49_0101</name>
</gene>
<dbReference type="InterPro" id="IPR003004">
    <property type="entry name" value="GspF/PilC"/>
</dbReference>
<evidence type="ECO:0000256" key="6">
    <source>
        <dbReference type="ARBA" id="ARBA00022519"/>
    </source>
</evidence>
<dbReference type="Pfam" id="PF00482">
    <property type="entry name" value="T2SSF"/>
    <property type="match status" value="2"/>
</dbReference>
<evidence type="ECO:0000256" key="7">
    <source>
        <dbReference type="ARBA" id="ARBA00022692"/>
    </source>
</evidence>
<evidence type="ECO:0000313" key="17">
    <source>
        <dbReference type="EMBL" id="RIA45581.1"/>
    </source>
</evidence>
<evidence type="ECO:0000256" key="4">
    <source>
        <dbReference type="ARBA" id="ARBA00022448"/>
    </source>
</evidence>
<protein>
    <recommendedName>
        <fullName evidence="13">General secretion pathway protein F</fullName>
    </recommendedName>
</protein>
<keyword evidence="5" id="KW-1003">Cell membrane</keyword>
<dbReference type="PRINTS" id="PR00812">
    <property type="entry name" value="BCTERIALGSPF"/>
</dbReference>
<evidence type="ECO:0000256" key="8">
    <source>
        <dbReference type="ARBA" id="ARBA00022723"/>
    </source>
</evidence>
<evidence type="ECO:0000256" key="3">
    <source>
        <dbReference type="ARBA" id="ARBA00005745"/>
    </source>
</evidence>
<comment type="caution">
    <text evidence="17">The sequence shown here is derived from an EMBL/GenBank/DDBJ whole genome shotgun (WGS) entry which is preliminary data.</text>
</comment>
<evidence type="ECO:0000256" key="15">
    <source>
        <dbReference type="SAM" id="Phobius"/>
    </source>
</evidence>
<dbReference type="PROSITE" id="PS00874">
    <property type="entry name" value="T2SP_F"/>
    <property type="match status" value="1"/>
</dbReference>
<name>A0A397PIU1_9SPHN</name>
<evidence type="ECO:0000256" key="11">
    <source>
        <dbReference type="ARBA" id="ARBA00022989"/>
    </source>
</evidence>
<reference evidence="17 18" key="1">
    <citation type="submission" date="2018-08" db="EMBL/GenBank/DDBJ databases">
        <title>Genomic Encyclopedia of Type Strains, Phase IV (KMG-IV): sequencing the most valuable type-strain genomes for metagenomic binning, comparative biology and taxonomic classification.</title>
        <authorList>
            <person name="Goeker M."/>
        </authorList>
    </citation>
    <scope>NUCLEOTIDE SEQUENCE [LARGE SCALE GENOMIC DNA]</scope>
    <source>
        <strain evidence="17 18">DSM 25527</strain>
    </source>
</reference>
<evidence type="ECO:0000256" key="13">
    <source>
        <dbReference type="ARBA" id="ARBA00030750"/>
    </source>
</evidence>
<dbReference type="PANTHER" id="PTHR30012">
    <property type="entry name" value="GENERAL SECRETION PATHWAY PROTEIN"/>
    <property type="match status" value="1"/>
</dbReference>
<dbReference type="NCBIfam" id="TIGR02120">
    <property type="entry name" value="GspF"/>
    <property type="match status" value="1"/>
</dbReference>
<accession>A0A397PIU1</accession>
<dbReference type="GO" id="GO:0015627">
    <property type="term" value="C:type II protein secretion system complex"/>
    <property type="evidence" value="ECO:0007669"/>
    <property type="project" value="InterPro"/>
</dbReference>
<evidence type="ECO:0000256" key="5">
    <source>
        <dbReference type="ARBA" id="ARBA00022475"/>
    </source>
</evidence>
<keyword evidence="7 14" id="KW-0812">Transmembrane</keyword>
<proteinExistence type="inferred from homology"/>
<dbReference type="PANTHER" id="PTHR30012:SF0">
    <property type="entry name" value="TYPE II SECRETION SYSTEM PROTEIN F-RELATED"/>
    <property type="match status" value="1"/>
</dbReference>
<evidence type="ECO:0000256" key="10">
    <source>
        <dbReference type="ARBA" id="ARBA00022927"/>
    </source>
</evidence>
<keyword evidence="6" id="KW-0997">Cell inner membrane</keyword>
<feature type="domain" description="Type II secretion system protein GspF" evidence="16">
    <location>
        <begin position="70"/>
        <end position="192"/>
    </location>
</feature>
<feature type="transmembrane region" description="Helical" evidence="15">
    <location>
        <begin position="375"/>
        <end position="396"/>
    </location>
</feature>
<comment type="subcellular location">
    <subcellularLocation>
        <location evidence="2 14">Cell inner membrane</location>
        <topology evidence="2 14">Multi-pass membrane protein</topology>
    </subcellularLocation>
</comment>
<feature type="transmembrane region" description="Helical" evidence="15">
    <location>
        <begin position="222"/>
        <end position="241"/>
    </location>
</feature>
<keyword evidence="4 14" id="KW-0813">Transport</keyword>